<dbReference type="Pfam" id="PF14100">
    <property type="entry name" value="DUF6807"/>
    <property type="match status" value="1"/>
</dbReference>
<organism evidence="1">
    <name type="scientific">marine metagenome</name>
    <dbReference type="NCBI Taxonomy" id="408172"/>
    <lineage>
        <taxon>unclassified sequences</taxon>
        <taxon>metagenomes</taxon>
        <taxon>ecological metagenomes</taxon>
    </lineage>
</organism>
<dbReference type="EMBL" id="UINC01215224">
    <property type="protein sequence ID" value="SVE40820.1"/>
    <property type="molecule type" value="Genomic_DNA"/>
</dbReference>
<evidence type="ECO:0000313" key="1">
    <source>
        <dbReference type="EMBL" id="SVE40820.1"/>
    </source>
</evidence>
<dbReference type="InterPro" id="IPR029475">
    <property type="entry name" value="DUF6807"/>
</dbReference>
<protein>
    <submittedName>
        <fullName evidence="1">Uncharacterized protein</fullName>
    </submittedName>
</protein>
<name>A0A383D939_9ZZZZ</name>
<proteinExistence type="predicted"/>
<gene>
    <name evidence="1" type="ORF">METZ01_LOCUS493674</name>
</gene>
<sequence>DQPLETGQIQSTGLKLIEEKSTPTSASFTDQCDWVWPKHPSPFKDQRTFTVKMVPEQKLWTLEMDIKLKALEDIVIKKAKHSFLAIRVASDISCPYGGTLMNSEGGTGAKGTYGQEAKWCGYHGKRKLNPDIIEGITMMTHPKNPWRPVWFTREYGHLSPSPFNFLDEPWQLKKGADLHLRYQFVLHAQSPKEAGVDAIYENWVK</sequence>
<dbReference type="AlphaFoldDB" id="A0A383D939"/>
<accession>A0A383D939</accession>
<feature type="non-terminal residue" evidence="1">
    <location>
        <position position="1"/>
    </location>
</feature>
<reference evidence="1" key="1">
    <citation type="submission" date="2018-05" db="EMBL/GenBank/DDBJ databases">
        <authorList>
            <person name="Lanie J.A."/>
            <person name="Ng W.-L."/>
            <person name="Kazmierczak K.M."/>
            <person name="Andrzejewski T.M."/>
            <person name="Davidsen T.M."/>
            <person name="Wayne K.J."/>
            <person name="Tettelin H."/>
            <person name="Glass J.I."/>
            <person name="Rusch D."/>
            <person name="Podicherti R."/>
            <person name="Tsui H.-C.T."/>
            <person name="Winkler M.E."/>
        </authorList>
    </citation>
    <scope>NUCLEOTIDE SEQUENCE</scope>
</reference>